<dbReference type="Pfam" id="PF00754">
    <property type="entry name" value="F5_F8_type_C"/>
    <property type="match status" value="1"/>
</dbReference>
<gene>
    <name evidence="3" type="ORF">VRU48_07900</name>
</gene>
<dbReference type="InterPro" id="IPR032527">
    <property type="entry name" value="DUF4959"/>
</dbReference>
<reference evidence="3 4" key="1">
    <citation type="submission" date="2024-01" db="EMBL/GenBank/DDBJ databases">
        <title>Pedobacter sp. nov., isolated from fresh soil.</title>
        <authorList>
            <person name="Le N.T.T."/>
        </authorList>
    </citation>
    <scope>NUCLEOTIDE SEQUENCE [LARGE SCALE GENOMIC DNA]</scope>
    <source>
        <strain evidence="3 4">KR3-3</strain>
    </source>
</reference>
<protein>
    <submittedName>
        <fullName evidence="3">DUF4959 domain-containing protein</fullName>
    </submittedName>
</protein>
<evidence type="ECO:0000313" key="4">
    <source>
        <dbReference type="Proteomes" id="UP001336835"/>
    </source>
</evidence>
<accession>A0ABU7I6C4</accession>
<proteinExistence type="predicted"/>
<dbReference type="Proteomes" id="UP001336835">
    <property type="component" value="Unassembled WGS sequence"/>
</dbReference>
<feature type="domain" description="Fibronectin type-III" evidence="2">
    <location>
        <begin position="26"/>
        <end position="121"/>
    </location>
</feature>
<sequence length="287" mass="31921">MKKILYLMLAMFCLAACKKDETKVNGPSDISNVSAKPIVGGAVIKWTLPKDSNFLYLEVRYEKKGKIVTTNVSKYTDSLVIDGLLNKYQYKFEVQAFNATKTDKVGGAILTTNTVTPIRRGINTVYSKIPVTNSMIDTYTQETTEGPKSNLVDGDKATYWHSAWSANVQPLPHWITIAFPTETELSQIRYYFRQNTTLTGRPTQFGLDTSTDGVNYTRVWTSASGLPVGTGVVTTENILQLDKSYKSKYFKVLILAASGNPTFTTLGDMSFYTAILTDLELAAEQNY</sequence>
<evidence type="ECO:0000259" key="2">
    <source>
        <dbReference type="PROSITE" id="PS50853"/>
    </source>
</evidence>
<evidence type="ECO:0000259" key="1">
    <source>
        <dbReference type="PROSITE" id="PS50022"/>
    </source>
</evidence>
<dbReference type="RefSeq" id="WP_330107379.1">
    <property type="nucleotide sequence ID" value="NZ_JAZDQT010000001.1"/>
</dbReference>
<dbReference type="InterPro" id="IPR008979">
    <property type="entry name" value="Galactose-bd-like_sf"/>
</dbReference>
<dbReference type="Gene3D" id="2.60.40.10">
    <property type="entry name" value="Immunoglobulins"/>
    <property type="match status" value="1"/>
</dbReference>
<comment type="caution">
    <text evidence="3">The sequence shown here is derived from an EMBL/GenBank/DDBJ whole genome shotgun (WGS) entry which is preliminary data.</text>
</comment>
<name>A0ABU7I6C4_9SPHI</name>
<dbReference type="SUPFAM" id="SSF49785">
    <property type="entry name" value="Galactose-binding domain-like"/>
    <property type="match status" value="1"/>
</dbReference>
<dbReference type="EMBL" id="JAZDQT010000001">
    <property type="protein sequence ID" value="MEE1945025.1"/>
    <property type="molecule type" value="Genomic_DNA"/>
</dbReference>
<dbReference type="Gene3D" id="2.60.120.260">
    <property type="entry name" value="Galactose-binding domain-like"/>
    <property type="match status" value="1"/>
</dbReference>
<dbReference type="InterPro" id="IPR000421">
    <property type="entry name" value="FA58C"/>
</dbReference>
<dbReference type="Pfam" id="PF16323">
    <property type="entry name" value="DUF4959"/>
    <property type="match status" value="1"/>
</dbReference>
<dbReference type="PROSITE" id="PS50853">
    <property type="entry name" value="FN3"/>
    <property type="match status" value="1"/>
</dbReference>
<dbReference type="PROSITE" id="PS50022">
    <property type="entry name" value="FA58C_3"/>
    <property type="match status" value="1"/>
</dbReference>
<keyword evidence="4" id="KW-1185">Reference proteome</keyword>
<dbReference type="InterPro" id="IPR036116">
    <property type="entry name" value="FN3_sf"/>
</dbReference>
<dbReference type="InterPro" id="IPR013783">
    <property type="entry name" value="Ig-like_fold"/>
</dbReference>
<organism evidence="3 4">
    <name type="scientific">Pedobacter albus</name>
    <dbReference type="NCBI Taxonomy" id="3113905"/>
    <lineage>
        <taxon>Bacteria</taxon>
        <taxon>Pseudomonadati</taxon>
        <taxon>Bacteroidota</taxon>
        <taxon>Sphingobacteriia</taxon>
        <taxon>Sphingobacteriales</taxon>
        <taxon>Sphingobacteriaceae</taxon>
        <taxon>Pedobacter</taxon>
    </lineage>
</organism>
<feature type="domain" description="F5/8 type C" evidence="1">
    <location>
        <begin position="115"/>
        <end position="274"/>
    </location>
</feature>
<evidence type="ECO:0000313" key="3">
    <source>
        <dbReference type="EMBL" id="MEE1945025.1"/>
    </source>
</evidence>
<dbReference type="SUPFAM" id="SSF49265">
    <property type="entry name" value="Fibronectin type III"/>
    <property type="match status" value="1"/>
</dbReference>
<dbReference type="InterPro" id="IPR003961">
    <property type="entry name" value="FN3_dom"/>
</dbReference>